<evidence type="ECO:0000256" key="2">
    <source>
        <dbReference type="ARBA" id="ARBA00010004"/>
    </source>
</evidence>
<dbReference type="EMBL" id="SRIB01000008">
    <property type="protein sequence ID" value="TFZ39920.1"/>
    <property type="molecule type" value="Genomic_DNA"/>
</dbReference>
<proteinExistence type="inferred from homology"/>
<evidence type="ECO:0000256" key="11">
    <source>
        <dbReference type="SAM" id="Coils"/>
    </source>
</evidence>
<keyword evidence="12" id="KW-0966">Cell projection</keyword>
<keyword evidence="8" id="KW-0653">Protein transport</keyword>
<comment type="subcellular location">
    <subcellularLocation>
        <location evidence="1">Cell membrane</location>
        <topology evidence="1">Peripheral membrane protein</topology>
        <orientation evidence="1">Cytoplasmic side</orientation>
    </subcellularLocation>
</comment>
<keyword evidence="10" id="KW-1006">Bacterial flagellum protein export</keyword>
<evidence type="ECO:0000256" key="7">
    <source>
        <dbReference type="ARBA" id="ARBA00022795"/>
    </source>
</evidence>
<feature type="coiled-coil region" evidence="11">
    <location>
        <begin position="26"/>
        <end position="111"/>
    </location>
</feature>
<dbReference type="GO" id="GO:0044781">
    <property type="term" value="P:bacterial-type flagellum organization"/>
    <property type="evidence" value="ECO:0007669"/>
    <property type="project" value="UniProtKB-KW"/>
</dbReference>
<keyword evidence="9" id="KW-0472">Membrane</keyword>
<dbReference type="GO" id="GO:0005886">
    <property type="term" value="C:plasma membrane"/>
    <property type="evidence" value="ECO:0007669"/>
    <property type="project" value="UniProtKB-SubCell"/>
</dbReference>
<evidence type="ECO:0000313" key="12">
    <source>
        <dbReference type="EMBL" id="TFZ39920.1"/>
    </source>
</evidence>
<sequence>MENYIFSMEKVLDYREDIEKLKREEFAKINLEISQLEIEIAKINIELKEINEKIFKIQNANELFQMQLYREALEEKLEIQKLLLSEKRKALEDKRVELTKAQADKKIMEKLKEKDYSQFMYKKNLKEQKELDEFSVMKFKHAKN</sequence>
<dbReference type="GO" id="GO:0006935">
    <property type="term" value="P:chemotaxis"/>
    <property type="evidence" value="ECO:0007669"/>
    <property type="project" value="UniProtKB-KW"/>
</dbReference>
<keyword evidence="12" id="KW-0969">Cilium</keyword>
<dbReference type="RefSeq" id="WP_135271236.1">
    <property type="nucleotide sequence ID" value="NZ_SRIB01000008.1"/>
</dbReference>
<keyword evidence="7" id="KW-1005">Bacterial flagellum biogenesis</keyword>
<evidence type="ECO:0000256" key="1">
    <source>
        <dbReference type="ARBA" id="ARBA00004413"/>
    </source>
</evidence>
<dbReference type="GO" id="GO:0071973">
    <property type="term" value="P:bacterial-type flagellum-dependent cell motility"/>
    <property type="evidence" value="ECO:0007669"/>
    <property type="project" value="InterPro"/>
</dbReference>
<evidence type="ECO:0000256" key="4">
    <source>
        <dbReference type="ARBA" id="ARBA00022448"/>
    </source>
</evidence>
<dbReference type="OrthoDB" id="2165860at2"/>
<evidence type="ECO:0000256" key="10">
    <source>
        <dbReference type="ARBA" id="ARBA00023225"/>
    </source>
</evidence>
<comment type="similarity">
    <text evidence="2">Belongs to the FliJ family.</text>
</comment>
<evidence type="ECO:0000256" key="5">
    <source>
        <dbReference type="ARBA" id="ARBA00022475"/>
    </source>
</evidence>
<gene>
    <name evidence="12" type="primary">fliJ</name>
    <name evidence="12" type="ORF">E4100_06560</name>
</gene>
<dbReference type="Gene3D" id="1.10.287.1700">
    <property type="match status" value="1"/>
</dbReference>
<keyword evidence="5" id="KW-1003">Cell membrane</keyword>
<protein>
    <recommendedName>
        <fullName evidence="3">Flagellar FliJ protein</fullName>
    </recommendedName>
</protein>
<evidence type="ECO:0000256" key="6">
    <source>
        <dbReference type="ARBA" id="ARBA00022500"/>
    </source>
</evidence>
<accession>A0A4Z0D2E0</accession>
<organism evidence="12 13">
    <name type="scientific">Soehngenia longivitae</name>
    <dbReference type="NCBI Taxonomy" id="2562294"/>
    <lineage>
        <taxon>Bacteria</taxon>
        <taxon>Bacillati</taxon>
        <taxon>Bacillota</taxon>
        <taxon>Tissierellia</taxon>
        <taxon>Tissierellales</taxon>
        <taxon>Tissierellaceae</taxon>
        <taxon>Soehngenia</taxon>
    </lineage>
</organism>
<dbReference type="Proteomes" id="UP000298381">
    <property type="component" value="Unassembled WGS sequence"/>
</dbReference>
<keyword evidence="4" id="KW-0813">Transport</keyword>
<dbReference type="InterPro" id="IPR012823">
    <property type="entry name" value="Flagell_FliJ"/>
</dbReference>
<dbReference type="GO" id="GO:0009288">
    <property type="term" value="C:bacterial-type flagellum"/>
    <property type="evidence" value="ECO:0007669"/>
    <property type="project" value="InterPro"/>
</dbReference>
<reference evidence="12 13" key="1">
    <citation type="submission" date="2019-03" db="EMBL/GenBank/DDBJ databases">
        <title>Draft genome sequence data and analysis of a Fermenting Bacterium, Soehngenia longevitae strain 1933PT, isolated from petroleum reservoir in Azerbaijan.</title>
        <authorList>
            <person name="Grouzdev D.S."/>
            <person name="Bidzhieva S.K."/>
            <person name="Sokolova D.S."/>
            <person name="Tourova T.P."/>
            <person name="Poltaraus A.B."/>
            <person name="Nazina T.N."/>
        </authorList>
    </citation>
    <scope>NUCLEOTIDE SEQUENCE [LARGE SCALE GENOMIC DNA]</scope>
    <source>
        <strain evidence="12 13">1933P</strain>
    </source>
</reference>
<dbReference type="AlphaFoldDB" id="A0A4Z0D2E0"/>
<evidence type="ECO:0000256" key="8">
    <source>
        <dbReference type="ARBA" id="ARBA00022927"/>
    </source>
</evidence>
<keyword evidence="11" id="KW-0175">Coiled coil</keyword>
<dbReference type="GO" id="GO:0015031">
    <property type="term" value="P:protein transport"/>
    <property type="evidence" value="ECO:0007669"/>
    <property type="project" value="UniProtKB-KW"/>
</dbReference>
<keyword evidence="13" id="KW-1185">Reference proteome</keyword>
<dbReference type="InterPro" id="IPR053716">
    <property type="entry name" value="Flag_assembly_chemotaxis_eff"/>
</dbReference>
<evidence type="ECO:0000256" key="3">
    <source>
        <dbReference type="ARBA" id="ARBA00020392"/>
    </source>
</evidence>
<dbReference type="Pfam" id="PF02050">
    <property type="entry name" value="FliJ"/>
    <property type="match status" value="1"/>
</dbReference>
<keyword evidence="6" id="KW-0145">Chemotaxis</keyword>
<evidence type="ECO:0000313" key="13">
    <source>
        <dbReference type="Proteomes" id="UP000298381"/>
    </source>
</evidence>
<comment type="caution">
    <text evidence="12">The sequence shown here is derived from an EMBL/GenBank/DDBJ whole genome shotgun (WGS) entry which is preliminary data.</text>
</comment>
<evidence type="ECO:0000256" key="9">
    <source>
        <dbReference type="ARBA" id="ARBA00023136"/>
    </source>
</evidence>
<name>A0A4Z0D2E0_9FIRM</name>
<dbReference type="NCBIfam" id="TIGR02473">
    <property type="entry name" value="flagell_FliJ"/>
    <property type="match status" value="1"/>
</dbReference>
<keyword evidence="12" id="KW-0282">Flagellum</keyword>